<proteinExistence type="predicted"/>
<evidence type="ECO:0000313" key="1">
    <source>
        <dbReference type="EMBL" id="WZB87513.1"/>
    </source>
</evidence>
<sequence>MSQEPKKSIQIQEIIGLKPQHFADLIRTAQLIFDPCSGTVGRSLKIDWGDLGVPVDVVDNLKELGQEYQYASPHIPPEEIWSKLTTESRIWFIENKDNLWRFEEILPALDED</sequence>
<reference evidence="1 2" key="1">
    <citation type="submission" date="2024-04" db="EMBL/GenBank/DDBJ databases">
        <title>Okeanomitos corallinicola gen. &amp; sp. nov. (Nostocales, Cyanobacteria), a new toxic marine heterocyst-forming cyanobacterium from a coral reef.</title>
        <authorList>
            <person name="Li H."/>
            <person name="Li R."/>
            <person name="Kang J."/>
            <person name="Hii K.S."/>
            <person name="Mohamed H.F."/>
            <person name="Xu X."/>
            <person name="Luo Z."/>
        </authorList>
    </citation>
    <scope>NUCLEOTIDE SEQUENCE [LARGE SCALE GENOMIC DNA]</scope>
    <source>
        <strain evidence="1 2">TIOX110</strain>
    </source>
</reference>
<protein>
    <submittedName>
        <fullName evidence="1">Uncharacterized protein</fullName>
    </submittedName>
</protein>
<dbReference type="RefSeq" id="WP_353930426.1">
    <property type="nucleotide sequence ID" value="NZ_CP150886.1"/>
</dbReference>
<keyword evidence="2" id="KW-1185">Reference proteome</keyword>
<evidence type="ECO:0000313" key="2">
    <source>
        <dbReference type="Proteomes" id="UP001483337"/>
    </source>
</evidence>
<name>A0ABZ2UQ57_9CYAN</name>
<dbReference type="EMBL" id="CP150886">
    <property type="protein sequence ID" value="WZB87513.1"/>
    <property type="molecule type" value="Genomic_DNA"/>
</dbReference>
<gene>
    <name evidence="1" type="ORF">WJM97_19445</name>
</gene>
<accession>A0ABZ2UQ57</accession>
<organism evidence="1 2">
    <name type="scientific">Okeanomitos corallinicola TIOX110</name>
    <dbReference type="NCBI Taxonomy" id="3133117"/>
    <lineage>
        <taxon>Bacteria</taxon>
        <taxon>Bacillati</taxon>
        <taxon>Cyanobacteriota</taxon>
        <taxon>Cyanophyceae</taxon>
        <taxon>Nostocales</taxon>
        <taxon>Aphanizomenonaceae</taxon>
        <taxon>Okeanomitos</taxon>
    </lineage>
</organism>
<dbReference type="Proteomes" id="UP001483337">
    <property type="component" value="Chromosome"/>
</dbReference>